<evidence type="ECO:0000313" key="3">
    <source>
        <dbReference type="EMBL" id="CAE0752527.1"/>
    </source>
</evidence>
<protein>
    <recommendedName>
        <fullName evidence="2">CBF1-interacting co-repressor CIR N-terminal domain-containing protein</fullName>
    </recommendedName>
</protein>
<dbReference type="InterPro" id="IPR040014">
    <property type="entry name" value="CIR1"/>
</dbReference>
<feature type="compositionally biased region" description="Basic and acidic residues" evidence="1">
    <location>
        <begin position="96"/>
        <end position="109"/>
    </location>
</feature>
<dbReference type="Pfam" id="PF10197">
    <property type="entry name" value="Cir_N"/>
    <property type="match status" value="1"/>
</dbReference>
<evidence type="ECO:0000259" key="2">
    <source>
        <dbReference type="SMART" id="SM01083"/>
    </source>
</evidence>
<feature type="compositionally biased region" description="Low complexity" evidence="1">
    <location>
        <begin position="300"/>
        <end position="310"/>
    </location>
</feature>
<dbReference type="PANTHER" id="PTHR13151:SF2">
    <property type="entry name" value="COREPRESSOR INTERACTING WITH RBPJ 1"/>
    <property type="match status" value="1"/>
</dbReference>
<feature type="domain" description="CBF1-interacting co-repressor CIR N-terminal" evidence="2">
    <location>
        <begin position="10"/>
        <end position="46"/>
    </location>
</feature>
<feature type="region of interest" description="Disordered" evidence="1">
    <location>
        <begin position="261"/>
        <end position="310"/>
    </location>
</feature>
<dbReference type="GO" id="GO:0005634">
    <property type="term" value="C:nucleus"/>
    <property type="evidence" value="ECO:0007669"/>
    <property type="project" value="TreeGrafter"/>
</dbReference>
<proteinExistence type="predicted"/>
<organism evidence="3">
    <name type="scientific">Chrysotila carterae</name>
    <name type="common">Marine alga</name>
    <name type="synonym">Syracosphaera carterae</name>
    <dbReference type="NCBI Taxonomy" id="13221"/>
    <lineage>
        <taxon>Eukaryota</taxon>
        <taxon>Haptista</taxon>
        <taxon>Haptophyta</taxon>
        <taxon>Prymnesiophyceae</taxon>
        <taxon>Isochrysidales</taxon>
        <taxon>Isochrysidaceae</taxon>
        <taxon>Chrysotila</taxon>
    </lineage>
</organism>
<dbReference type="AlphaFoldDB" id="A0A7S4B487"/>
<dbReference type="GO" id="GO:0003714">
    <property type="term" value="F:transcription corepressor activity"/>
    <property type="evidence" value="ECO:0007669"/>
    <property type="project" value="InterPro"/>
</dbReference>
<reference evidence="3" key="1">
    <citation type="submission" date="2021-01" db="EMBL/GenBank/DDBJ databases">
        <authorList>
            <person name="Corre E."/>
            <person name="Pelletier E."/>
            <person name="Niang G."/>
            <person name="Scheremetjew M."/>
            <person name="Finn R."/>
            <person name="Kale V."/>
            <person name="Holt S."/>
            <person name="Cochrane G."/>
            <person name="Meng A."/>
            <person name="Brown T."/>
            <person name="Cohen L."/>
        </authorList>
    </citation>
    <scope>NUCLEOTIDE SEQUENCE</scope>
    <source>
        <strain evidence="3">CCMP645</strain>
    </source>
</reference>
<evidence type="ECO:0000256" key="1">
    <source>
        <dbReference type="SAM" id="MobiDB-lite"/>
    </source>
</evidence>
<dbReference type="InterPro" id="IPR019339">
    <property type="entry name" value="CIR_N_dom"/>
</dbReference>
<gene>
    <name evidence="3" type="ORF">PCAR00345_LOCUS5112</name>
</gene>
<name>A0A7S4B487_CHRCT</name>
<accession>A0A7S4B487</accession>
<dbReference type="SMART" id="SM01083">
    <property type="entry name" value="Cir_N"/>
    <property type="match status" value="1"/>
</dbReference>
<feature type="region of interest" description="Disordered" evidence="1">
    <location>
        <begin position="30"/>
        <end position="109"/>
    </location>
</feature>
<dbReference type="EMBL" id="HBIZ01008754">
    <property type="protein sequence ID" value="CAE0752527.1"/>
    <property type="molecule type" value="Transcribed_RNA"/>
</dbReference>
<sequence length="310" mass="34641">MSLSFLGKKSFHPSNPKNLVKLFKAEENQKNEAQRKDELARQFAQEEARRQVRSLVNSRSGGPAEPPASMSFMYALPPGLSEAQERQKAAASSSQAEKRPADRDSERFPILRDAPRQGDYTLGIEVTHKPFAVELRKVRCTRCNTWGHQAGDRECPMRNELRPNDDELKTRLDPVARLPGAEASGAQLRWELKHVPDAGIRGCGSASSDPNQQFVVGDEHALAPRDASTWADIDPEVLAALSEKQQKKLLKMYRHELKHMVGDEAEAGSKRKHHSESKKSKKKHRKEAKRSKKSKKSTRSDASGDSSSDS</sequence>
<dbReference type="PANTHER" id="PTHR13151">
    <property type="entry name" value="CBF1 INTERACTING COREPRESSOR CIR"/>
    <property type="match status" value="1"/>
</dbReference>
<feature type="compositionally biased region" description="Basic residues" evidence="1">
    <location>
        <begin position="270"/>
        <end position="297"/>
    </location>
</feature>
<feature type="compositionally biased region" description="Basic and acidic residues" evidence="1">
    <location>
        <begin position="30"/>
        <end position="50"/>
    </location>
</feature>